<keyword evidence="4" id="KW-1185">Reference proteome</keyword>
<organism evidence="3 4">
    <name type="scientific">Hominifimenecus microfluidus</name>
    <dbReference type="NCBI Taxonomy" id="2885348"/>
    <lineage>
        <taxon>Bacteria</taxon>
        <taxon>Bacillati</taxon>
        <taxon>Bacillota</taxon>
        <taxon>Clostridia</taxon>
        <taxon>Lachnospirales</taxon>
        <taxon>Lachnospiraceae</taxon>
        <taxon>Hominifimenecus</taxon>
    </lineage>
</organism>
<evidence type="ECO:0000259" key="1">
    <source>
        <dbReference type="Pfam" id="PF03354"/>
    </source>
</evidence>
<gene>
    <name evidence="3" type="ORF">LKD81_08960</name>
</gene>
<dbReference type="InterPro" id="IPR005021">
    <property type="entry name" value="Terminase_largesu-like"/>
</dbReference>
<evidence type="ECO:0000259" key="2">
    <source>
        <dbReference type="Pfam" id="PF20441"/>
    </source>
</evidence>
<dbReference type="RefSeq" id="WP_308453646.1">
    <property type="nucleotide sequence ID" value="NZ_JAJEQR010000022.1"/>
</dbReference>
<dbReference type="GO" id="GO:0004519">
    <property type="term" value="F:endonuclease activity"/>
    <property type="evidence" value="ECO:0007669"/>
    <property type="project" value="InterPro"/>
</dbReference>
<dbReference type="InterPro" id="IPR046462">
    <property type="entry name" value="TerL_nuclease"/>
</dbReference>
<protein>
    <submittedName>
        <fullName evidence="3">Terminase large subunit</fullName>
    </submittedName>
</protein>
<dbReference type="Gene3D" id="3.40.50.300">
    <property type="entry name" value="P-loop containing nucleotide triphosphate hydrolases"/>
    <property type="match status" value="1"/>
</dbReference>
<dbReference type="Proteomes" id="UP001198182">
    <property type="component" value="Unassembled WGS sequence"/>
</dbReference>
<dbReference type="PANTHER" id="PTHR41287:SF1">
    <property type="entry name" value="PROTEIN YMFN"/>
    <property type="match status" value="1"/>
</dbReference>
<proteinExistence type="predicted"/>
<evidence type="ECO:0000313" key="3">
    <source>
        <dbReference type="EMBL" id="MCC2231126.1"/>
    </source>
</evidence>
<feature type="domain" description="Terminase large subunit-like ATPase" evidence="1">
    <location>
        <begin position="72"/>
        <end position="238"/>
    </location>
</feature>
<dbReference type="InterPro" id="IPR027417">
    <property type="entry name" value="P-loop_NTPase"/>
</dbReference>
<accession>A0AAE3E9R5</accession>
<dbReference type="Pfam" id="PF20441">
    <property type="entry name" value="TerL_nuclease"/>
    <property type="match status" value="1"/>
</dbReference>
<dbReference type="EMBL" id="JAJEQR010000022">
    <property type="protein sequence ID" value="MCC2231126.1"/>
    <property type="molecule type" value="Genomic_DNA"/>
</dbReference>
<dbReference type="Pfam" id="PF03354">
    <property type="entry name" value="TerL_ATPase"/>
    <property type="match status" value="1"/>
</dbReference>
<reference evidence="3" key="1">
    <citation type="submission" date="2021-10" db="EMBL/GenBank/DDBJ databases">
        <title>Anaerobic single-cell dispensing facilitates the cultivation of human gut bacteria.</title>
        <authorList>
            <person name="Afrizal A."/>
        </authorList>
    </citation>
    <scope>NUCLEOTIDE SEQUENCE</scope>
    <source>
        <strain evidence="3">CLA-AA-H215</strain>
    </source>
</reference>
<dbReference type="PANTHER" id="PTHR41287">
    <property type="match status" value="1"/>
</dbReference>
<dbReference type="AlphaFoldDB" id="A0AAE3E9R5"/>
<comment type="caution">
    <text evidence="3">The sequence shown here is derived from an EMBL/GenBank/DDBJ whole genome shotgun (WGS) entry which is preliminary data.</text>
</comment>
<dbReference type="InterPro" id="IPR046461">
    <property type="entry name" value="TerL_ATPase"/>
</dbReference>
<sequence length="549" mass="63801">MTTNCKSIDQYLDIVDREEYPVCKEQKQLVRYTRRIFREEKLTVNEEQLEKYLKLQKYFPYRLFHWEEFVFALHNCVYREDGELRWPELFCLVGRGSGKNGYLAFEDFALLTPVNGIREYNIDIFANSEDQAKTTFKDVYNILEDGSIKLEKHFYWNLEVIRNKKTGSELRFRTSNHKTKDGGRPGKVDFDEYHQYENYKTIEVAETGLGKKQHPRKTIITTNGDVRDGPLDHMIERAEGILAGKMPDNGLLPFICRLDEKEEVDEERMWHKANPSLRYFPTLLDQMRREYENYRLDRIGNSSFMTRRMNRPQGDVEAAVTSWENILATNREIPDLEGCLAVAGIDYATTTDFVAAGLLIEKAGIWYWITHSWVCNNPDALSRIRFPIRDAEAKGLLTVVDQAEIPPEAPTEWIQDRAGHYSVSRLAIDYYRKGLMKNALRYIGFDDDKHGANNLKAIRPSDIMQIAPVITSQFTNQRIIWGDNPLMRWYTNNAKQILDNKGNITYGKIEPKSRKTDGFMALVAAATLIGDLQGSNDIEVMEDYEVYTY</sequence>
<feature type="domain" description="Terminase large subunit-like endonuclease" evidence="2">
    <location>
        <begin position="253"/>
        <end position="526"/>
    </location>
</feature>
<evidence type="ECO:0000313" key="4">
    <source>
        <dbReference type="Proteomes" id="UP001198182"/>
    </source>
</evidence>
<name>A0AAE3E9R5_9FIRM</name>